<evidence type="ECO:0000256" key="11">
    <source>
        <dbReference type="SAM" id="Phobius"/>
    </source>
</evidence>
<dbReference type="NCBIfam" id="TIGR00739">
    <property type="entry name" value="yajC"/>
    <property type="match status" value="1"/>
</dbReference>
<keyword evidence="10 11" id="KW-0472">Membrane</keyword>
<comment type="similarity">
    <text evidence="2">Belongs to the YajC family.</text>
</comment>
<reference evidence="13 15" key="2">
    <citation type="submission" date="2016-10" db="EMBL/GenBank/DDBJ databases">
        <authorList>
            <person name="de Groot N.N."/>
        </authorList>
    </citation>
    <scope>NUCLEOTIDE SEQUENCE [LARGE SCALE GENOMIC DNA]</scope>
    <source>
        <strain evidence="13 15">DSM 23048</strain>
    </source>
</reference>
<dbReference type="PANTHER" id="PTHR33909:SF1">
    <property type="entry name" value="SEC TRANSLOCON ACCESSORY COMPLEX SUBUNIT YAJC"/>
    <property type="match status" value="1"/>
</dbReference>
<keyword evidence="7" id="KW-0653">Protein transport</keyword>
<evidence type="ECO:0000256" key="9">
    <source>
        <dbReference type="ARBA" id="ARBA00023010"/>
    </source>
</evidence>
<accession>A0A161S6Q0</accession>
<name>A0A161S6Q0_9FLAO</name>
<evidence type="ECO:0000256" key="6">
    <source>
        <dbReference type="ARBA" id="ARBA00022692"/>
    </source>
</evidence>
<reference evidence="12 14" key="1">
    <citation type="submission" date="2016-01" db="EMBL/GenBank/DDBJ databases">
        <title>Whole genome sequencing of Myroides marinus L41.</title>
        <authorList>
            <person name="Hong K.W."/>
        </authorList>
    </citation>
    <scope>NUCLEOTIDE SEQUENCE [LARGE SCALE GENOMIC DNA]</scope>
    <source>
        <strain evidence="12 14">L41</strain>
    </source>
</reference>
<dbReference type="GO" id="GO:0005886">
    <property type="term" value="C:plasma membrane"/>
    <property type="evidence" value="ECO:0007669"/>
    <property type="project" value="UniProtKB-SubCell"/>
</dbReference>
<evidence type="ECO:0000313" key="13">
    <source>
        <dbReference type="EMBL" id="SEJ08195.1"/>
    </source>
</evidence>
<gene>
    <name evidence="12" type="ORF">AV926_17390</name>
    <name evidence="13" type="ORF">SAMN04488018_11184</name>
</gene>
<feature type="transmembrane region" description="Helical" evidence="11">
    <location>
        <begin position="6"/>
        <end position="22"/>
    </location>
</feature>
<dbReference type="Pfam" id="PF02699">
    <property type="entry name" value="YajC"/>
    <property type="match status" value="1"/>
</dbReference>
<proteinExistence type="inferred from homology"/>
<evidence type="ECO:0000256" key="10">
    <source>
        <dbReference type="ARBA" id="ARBA00023136"/>
    </source>
</evidence>
<dbReference type="PRINTS" id="PR01853">
    <property type="entry name" value="YAJCTRNLCASE"/>
</dbReference>
<dbReference type="EMBL" id="LQNU01000087">
    <property type="protein sequence ID" value="KZE75005.1"/>
    <property type="molecule type" value="Genomic_DNA"/>
</dbReference>
<evidence type="ECO:0000256" key="2">
    <source>
        <dbReference type="ARBA" id="ARBA00006742"/>
    </source>
</evidence>
<organism evidence="12 14">
    <name type="scientific">Myroides marinus</name>
    <dbReference type="NCBI Taxonomy" id="703342"/>
    <lineage>
        <taxon>Bacteria</taxon>
        <taxon>Pseudomonadati</taxon>
        <taxon>Bacteroidota</taxon>
        <taxon>Flavobacteriia</taxon>
        <taxon>Flavobacteriales</taxon>
        <taxon>Flavobacteriaceae</taxon>
        <taxon>Myroides</taxon>
    </lineage>
</organism>
<evidence type="ECO:0000256" key="3">
    <source>
        <dbReference type="ARBA" id="ARBA00014962"/>
    </source>
</evidence>
<dbReference type="Proteomes" id="UP000183077">
    <property type="component" value="Unassembled WGS sequence"/>
</dbReference>
<dbReference type="Proteomes" id="UP000076630">
    <property type="component" value="Unassembled WGS sequence"/>
</dbReference>
<evidence type="ECO:0000313" key="15">
    <source>
        <dbReference type="Proteomes" id="UP000183077"/>
    </source>
</evidence>
<evidence type="ECO:0000313" key="14">
    <source>
        <dbReference type="Proteomes" id="UP000076630"/>
    </source>
</evidence>
<evidence type="ECO:0000256" key="1">
    <source>
        <dbReference type="ARBA" id="ARBA00004162"/>
    </source>
</evidence>
<dbReference type="AlphaFoldDB" id="A0A161S6Q0"/>
<dbReference type="EMBL" id="FNYS01000011">
    <property type="protein sequence ID" value="SEJ08195.1"/>
    <property type="molecule type" value="Genomic_DNA"/>
</dbReference>
<dbReference type="RefSeq" id="WP_038985870.1">
    <property type="nucleotide sequence ID" value="NZ_FNYS01000011.1"/>
</dbReference>
<dbReference type="InterPro" id="IPR003849">
    <property type="entry name" value="Preprotein_translocase_YajC"/>
</dbReference>
<dbReference type="PANTHER" id="PTHR33909">
    <property type="entry name" value="SEC TRANSLOCON ACCESSORY COMPLEX SUBUNIT YAJC"/>
    <property type="match status" value="1"/>
</dbReference>
<keyword evidence="8 11" id="KW-1133">Transmembrane helix</keyword>
<evidence type="ECO:0000313" key="12">
    <source>
        <dbReference type="EMBL" id="KZE75005.1"/>
    </source>
</evidence>
<keyword evidence="4" id="KW-0813">Transport</keyword>
<dbReference type="GeneID" id="82257609"/>
<dbReference type="GO" id="GO:0015031">
    <property type="term" value="P:protein transport"/>
    <property type="evidence" value="ECO:0007669"/>
    <property type="project" value="UniProtKB-KW"/>
</dbReference>
<comment type="subcellular location">
    <subcellularLocation>
        <location evidence="1">Cell membrane</location>
        <topology evidence="1">Single-pass membrane protein</topology>
    </subcellularLocation>
</comment>
<keyword evidence="14" id="KW-1185">Reference proteome</keyword>
<evidence type="ECO:0000256" key="4">
    <source>
        <dbReference type="ARBA" id="ARBA00022448"/>
    </source>
</evidence>
<sequence length="91" mass="10598">MENLQQFLPIILMFVVIYFLMIRPQQKKMKQEKAYEASIKVGDRIVTKSGIHGRINELHDTTVIIETMAGKLQMERSAISMEMSQKLNEKK</sequence>
<evidence type="ECO:0000256" key="7">
    <source>
        <dbReference type="ARBA" id="ARBA00022927"/>
    </source>
</evidence>
<evidence type="ECO:0000256" key="5">
    <source>
        <dbReference type="ARBA" id="ARBA00022475"/>
    </source>
</evidence>
<dbReference type="SMART" id="SM01323">
    <property type="entry name" value="YajC"/>
    <property type="match status" value="1"/>
</dbReference>
<dbReference type="OrthoDB" id="9800132at2"/>
<keyword evidence="6 11" id="KW-0812">Transmembrane</keyword>
<keyword evidence="9" id="KW-0811">Translocation</keyword>
<protein>
    <recommendedName>
        <fullName evidence="3">Sec translocon accessory complex subunit YajC</fullName>
    </recommendedName>
</protein>
<evidence type="ECO:0000256" key="8">
    <source>
        <dbReference type="ARBA" id="ARBA00022989"/>
    </source>
</evidence>
<keyword evidence="5" id="KW-1003">Cell membrane</keyword>